<evidence type="ECO:0000256" key="1">
    <source>
        <dbReference type="ARBA" id="ARBA00004496"/>
    </source>
</evidence>
<dbReference type="Proteomes" id="UP000195137">
    <property type="component" value="Unassembled WGS sequence"/>
</dbReference>
<dbReference type="GO" id="GO:0005737">
    <property type="term" value="C:cytoplasm"/>
    <property type="evidence" value="ECO:0007669"/>
    <property type="project" value="UniProtKB-SubCell"/>
</dbReference>
<dbReference type="EMBL" id="MRZU01000003">
    <property type="protein sequence ID" value="OUJ19235.1"/>
    <property type="molecule type" value="Genomic_DNA"/>
</dbReference>
<keyword evidence="6 10" id="KW-0067">ATP-binding</keyword>
<keyword evidence="7 10" id="KW-0648">Protein biosynthesis</keyword>
<proteinExistence type="inferred from homology"/>
<sequence>MHWSISKADEAVKWKGDRHVVASGISPSGPIHYGNFREILTADLMHKALGRVEADSELIFIFDDFDPLRKVYPYLDSSYREHVGKPLTMVPDPEGCHGSYAEHYATEFIGCLDTLGINPEIKYASELYKNGDFSKVTAKALDETKKIREILEEETGRELPDGWLPYNPLCSECGRISTTTPHDYKDLKVSYTCECGYQGTAKIEEGEGKLPWRVDWPAKWTVLGVTVEPFGKDHAADGGSYDTGKRISKEVYGYEQPYPIIYEQVGLKGEGEMSSSKGIALTPKRMLEFLPPEIIRYMLVEKPPNRHIEIDTGFGMIQTINNYQKHEQQYYNNELDQEKEQTYELSQPNNQPPKQKPNQIPFKHLVNAVQISNDREGIQKILERTGHWNQEVNQEWIEQWIERAKTWVQEYAPEKAKFQIQKELPPQTDELNQKQAKFLKKLSKKIKNNEYSDQELKNQIYNIFKKHDLQPRQAFASIYIALLGRPSGPRAAWFLLSLDQEFVVNRLEKAAENAEKNV</sequence>
<evidence type="ECO:0000256" key="11">
    <source>
        <dbReference type="SAM" id="MobiDB-lite"/>
    </source>
</evidence>
<evidence type="ECO:0000256" key="5">
    <source>
        <dbReference type="ARBA" id="ARBA00022741"/>
    </source>
</evidence>
<accession>A0A1Y3GIH1</accession>
<feature type="domain" description="Aminoacyl-tRNA synthetase class I anticodon-binding" evidence="12">
    <location>
        <begin position="394"/>
        <end position="510"/>
    </location>
</feature>
<dbReference type="InterPro" id="IPR001412">
    <property type="entry name" value="aa-tRNA-synth_I_CS"/>
</dbReference>
<keyword evidence="3 10" id="KW-0963">Cytoplasm</keyword>
<comment type="subcellular location">
    <subcellularLocation>
        <location evidence="1 10">Cytoplasm</location>
    </subcellularLocation>
</comment>
<dbReference type="GO" id="GO:0005524">
    <property type="term" value="F:ATP binding"/>
    <property type="evidence" value="ECO:0007669"/>
    <property type="project" value="UniProtKB-UniRule"/>
</dbReference>
<evidence type="ECO:0000313" key="13">
    <source>
        <dbReference type="EMBL" id="OUJ19235.1"/>
    </source>
</evidence>
<dbReference type="InterPro" id="IPR020751">
    <property type="entry name" value="aa-tRNA-synth_I_codon-bd_sub2"/>
</dbReference>
<dbReference type="OrthoDB" id="6838at2157"/>
<dbReference type="EC" id="6.1.1.6" evidence="10"/>
<keyword evidence="4 10" id="KW-0436">Ligase</keyword>
<dbReference type="PROSITE" id="PS00178">
    <property type="entry name" value="AA_TRNA_LIGASE_I"/>
    <property type="match status" value="1"/>
</dbReference>
<dbReference type="SUPFAM" id="SSF52374">
    <property type="entry name" value="Nucleotidylyl transferase"/>
    <property type="match status" value="1"/>
</dbReference>
<dbReference type="RefSeq" id="WP_161490766.1">
    <property type="nucleotide sequence ID" value="NZ_MRZU01000003.1"/>
</dbReference>
<dbReference type="Pfam" id="PF01921">
    <property type="entry name" value="tRNA-synt_1f"/>
    <property type="match status" value="1"/>
</dbReference>
<evidence type="ECO:0000256" key="10">
    <source>
        <dbReference type="HAMAP-Rule" id="MF_00177"/>
    </source>
</evidence>
<dbReference type="InterPro" id="IPR014729">
    <property type="entry name" value="Rossmann-like_a/b/a_fold"/>
</dbReference>
<dbReference type="Gene3D" id="1.10.10.350">
    <property type="match status" value="1"/>
</dbReference>
<dbReference type="NCBIfam" id="TIGR00467">
    <property type="entry name" value="lysS_arch"/>
    <property type="match status" value="1"/>
</dbReference>
<dbReference type="GO" id="GO:0004824">
    <property type="term" value="F:lysine-tRNA ligase activity"/>
    <property type="evidence" value="ECO:0007669"/>
    <property type="project" value="UniProtKB-UniRule"/>
</dbReference>
<evidence type="ECO:0000256" key="7">
    <source>
        <dbReference type="ARBA" id="ARBA00022917"/>
    </source>
</evidence>
<evidence type="ECO:0000256" key="4">
    <source>
        <dbReference type="ARBA" id="ARBA00022598"/>
    </source>
</evidence>
<evidence type="ECO:0000313" key="14">
    <source>
        <dbReference type="Proteomes" id="UP000195137"/>
    </source>
</evidence>
<evidence type="ECO:0000256" key="3">
    <source>
        <dbReference type="ARBA" id="ARBA00022490"/>
    </source>
</evidence>
<evidence type="ECO:0000259" key="12">
    <source>
        <dbReference type="Pfam" id="PF19269"/>
    </source>
</evidence>
<dbReference type="PANTHER" id="PTHR37940">
    <property type="entry name" value="LYSINE--TRNA LIGASE"/>
    <property type="match status" value="1"/>
</dbReference>
<keyword evidence="14" id="KW-1185">Reference proteome</keyword>
<reference evidence="13 14" key="1">
    <citation type="submission" date="2016-12" db="EMBL/GenBank/DDBJ databases">
        <title>Discovery of methanogenic haloarchaea.</title>
        <authorList>
            <person name="Sorokin D.Y."/>
            <person name="Makarova K.S."/>
            <person name="Abbas B."/>
            <person name="Ferrer M."/>
            <person name="Golyshin P.N."/>
        </authorList>
    </citation>
    <scope>NUCLEOTIDE SEQUENCE [LARGE SCALE GENOMIC DNA]</scope>
    <source>
        <strain evidence="13">AMET1</strain>
    </source>
</reference>
<keyword evidence="8 10" id="KW-0030">Aminoacyl-tRNA synthetase</keyword>
<dbReference type="InterPro" id="IPR042078">
    <property type="entry name" value="Lys-tRNA-ligase_SC_fold"/>
</dbReference>
<dbReference type="SUPFAM" id="SSF48163">
    <property type="entry name" value="An anticodon-binding domain of class I aminoacyl-tRNA synthetases"/>
    <property type="match status" value="1"/>
</dbReference>
<comment type="similarity">
    <text evidence="2 10">Belongs to the class-I aminoacyl-tRNA synthetase family.</text>
</comment>
<evidence type="ECO:0000256" key="8">
    <source>
        <dbReference type="ARBA" id="ARBA00023146"/>
    </source>
</evidence>
<comment type="caution">
    <text evidence="10">Lacks conserved residue(s) required for the propagation of feature annotation.</text>
</comment>
<dbReference type="GO" id="GO:0000049">
    <property type="term" value="F:tRNA binding"/>
    <property type="evidence" value="ECO:0007669"/>
    <property type="project" value="InterPro"/>
</dbReference>
<dbReference type="Gene3D" id="6.10.20.10">
    <property type="entry name" value="Lysine tRNA ligase, stem contact fold domain"/>
    <property type="match status" value="1"/>
</dbReference>
<dbReference type="HAMAP" id="MF_00177">
    <property type="entry name" value="Lys_tRNA_synth_class1"/>
    <property type="match status" value="1"/>
</dbReference>
<dbReference type="InterPro" id="IPR002904">
    <property type="entry name" value="Lys-tRNA-ligase"/>
</dbReference>
<organism evidence="13 14">
    <name type="scientific">Methanonatronarchaeum thermophilum</name>
    <dbReference type="NCBI Taxonomy" id="1927129"/>
    <lineage>
        <taxon>Archaea</taxon>
        <taxon>Methanobacteriati</taxon>
        <taxon>Methanobacteriota</taxon>
        <taxon>Methanonatronarchaeia</taxon>
        <taxon>Methanonatronarchaeales</taxon>
        <taxon>Methanonatronarchaeaceae</taxon>
        <taxon>Methanonatronarchaeum</taxon>
    </lineage>
</organism>
<protein>
    <recommendedName>
        <fullName evidence="10">Lysine--tRNA ligase</fullName>
        <ecNumber evidence="10">6.1.1.6</ecNumber>
    </recommendedName>
    <alternativeName>
        <fullName evidence="10">Lysyl-tRNA synthetase</fullName>
        <shortName evidence="10">LysRS</shortName>
    </alternativeName>
</protein>
<evidence type="ECO:0000256" key="9">
    <source>
        <dbReference type="ARBA" id="ARBA00048573"/>
    </source>
</evidence>
<evidence type="ECO:0000256" key="6">
    <source>
        <dbReference type="ARBA" id="ARBA00022840"/>
    </source>
</evidence>
<dbReference type="Gene3D" id="3.40.50.620">
    <property type="entry name" value="HUPs"/>
    <property type="match status" value="2"/>
</dbReference>
<dbReference type="Gene3D" id="1.10.10.770">
    <property type="match status" value="1"/>
</dbReference>
<name>A0A1Y3GIH1_9EURY</name>
<dbReference type="PANTHER" id="PTHR37940:SF1">
    <property type="entry name" value="LYSINE--TRNA LIGASE"/>
    <property type="match status" value="1"/>
</dbReference>
<evidence type="ECO:0000256" key="2">
    <source>
        <dbReference type="ARBA" id="ARBA00005594"/>
    </source>
</evidence>
<comment type="caution">
    <text evidence="13">The sequence shown here is derived from an EMBL/GenBank/DDBJ whole genome shotgun (WGS) entry which is preliminary data.</text>
</comment>
<dbReference type="InterPro" id="IPR008925">
    <property type="entry name" value="aa_tRNA-synth_I_cd-bd_sf"/>
</dbReference>
<dbReference type="Pfam" id="PF19269">
    <property type="entry name" value="Anticodon_2"/>
    <property type="match status" value="1"/>
</dbReference>
<dbReference type="GO" id="GO:0006430">
    <property type="term" value="P:lysyl-tRNA aminoacylation"/>
    <property type="evidence" value="ECO:0007669"/>
    <property type="project" value="UniProtKB-UniRule"/>
</dbReference>
<comment type="catalytic activity">
    <reaction evidence="9 10">
        <text>tRNA(Lys) + L-lysine + ATP = L-lysyl-tRNA(Lys) + AMP + diphosphate</text>
        <dbReference type="Rhea" id="RHEA:20792"/>
        <dbReference type="Rhea" id="RHEA-COMP:9696"/>
        <dbReference type="Rhea" id="RHEA-COMP:9697"/>
        <dbReference type="ChEBI" id="CHEBI:30616"/>
        <dbReference type="ChEBI" id="CHEBI:32551"/>
        <dbReference type="ChEBI" id="CHEBI:33019"/>
        <dbReference type="ChEBI" id="CHEBI:78442"/>
        <dbReference type="ChEBI" id="CHEBI:78529"/>
        <dbReference type="ChEBI" id="CHEBI:456215"/>
        <dbReference type="EC" id="6.1.1.6"/>
    </reaction>
</comment>
<feature type="region of interest" description="Disordered" evidence="11">
    <location>
        <begin position="339"/>
        <end position="359"/>
    </location>
</feature>
<gene>
    <name evidence="10" type="primary">lysS</name>
    <name evidence="13" type="ORF">AMET1_0889</name>
</gene>
<dbReference type="AlphaFoldDB" id="A0A1Y3GIH1"/>
<keyword evidence="5 10" id="KW-0547">Nucleotide-binding</keyword>
<dbReference type="InterPro" id="IPR045462">
    <property type="entry name" value="aa-tRNA-synth_I_cd-bd"/>
</dbReference>